<keyword evidence="4" id="KW-0560">Oxidoreductase</keyword>
<dbReference type="Pfam" id="PF00080">
    <property type="entry name" value="Sod_Cu"/>
    <property type="match status" value="1"/>
</dbReference>
<reference evidence="4 5" key="1">
    <citation type="submission" date="2020-08" db="EMBL/GenBank/DDBJ databases">
        <title>Sequencing the genomes of 1000 actinobacteria strains.</title>
        <authorList>
            <person name="Klenk H.-P."/>
        </authorList>
    </citation>
    <scope>NUCLEOTIDE SEQUENCE [LARGE SCALE GENOMIC DNA]</scope>
    <source>
        <strain evidence="4 5">DSM 43851</strain>
    </source>
</reference>
<name>A0A7W9KP91_9PSEU</name>
<gene>
    <name evidence="4" type="ORF">BJ998_007414</name>
</gene>
<proteinExistence type="inferred from homology"/>
<evidence type="ECO:0000313" key="4">
    <source>
        <dbReference type="EMBL" id="MBB5896218.1"/>
    </source>
</evidence>
<dbReference type="EC" id="1.15.1.1" evidence="4"/>
<evidence type="ECO:0000259" key="3">
    <source>
        <dbReference type="Pfam" id="PF00080"/>
    </source>
</evidence>
<dbReference type="InterPro" id="IPR036423">
    <property type="entry name" value="SOD-like_Cu/Zn_dom_sf"/>
</dbReference>
<organism evidence="4 5">
    <name type="scientific">Kutzneria kofuensis</name>
    <dbReference type="NCBI Taxonomy" id="103725"/>
    <lineage>
        <taxon>Bacteria</taxon>
        <taxon>Bacillati</taxon>
        <taxon>Actinomycetota</taxon>
        <taxon>Actinomycetes</taxon>
        <taxon>Pseudonocardiales</taxon>
        <taxon>Pseudonocardiaceae</taxon>
        <taxon>Kutzneria</taxon>
    </lineage>
</organism>
<dbReference type="SUPFAM" id="SSF49329">
    <property type="entry name" value="Cu,Zn superoxide dismutase-like"/>
    <property type="match status" value="1"/>
</dbReference>
<comment type="caution">
    <text evidence="4">The sequence shown here is derived from an EMBL/GenBank/DDBJ whole genome shotgun (WGS) entry which is preliminary data.</text>
</comment>
<dbReference type="GO" id="GO:0004784">
    <property type="term" value="F:superoxide dismutase activity"/>
    <property type="evidence" value="ECO:0007669"/>
    <property type="project" value="UniProtKB-EC"/>
</dbReference>
<feature type="domain" description="Superoxide dismutase copper/zinc binding" evidence="3">
    <location>
        <begin position="51"/>
        <end position="175"/>
    </location>
</feature>
<dbReference type="EMBL" id="JACHIR010000001">
    <property type="protein sequence ID" value="MBB5896218.1"/>
    <property type="molecule type" value="Genomic_DNA"/>
</dbReference>
<evidence type="ECO:0000313" key="5">
    <source>
        <dbReference type="Proteomes" id="UP000585638"/>
    </source>
</evidence>
<evidence type="ECO:0000256" key="1">
    <source>
        <dbReference type="ARBA" id="ARBA00010457"/>
    </source>
</evidence>
<sequence length="179" mass="18982">MTAAMLGTVGPASAESAPPARTAVTTADFEPYRPDAKAVTYNPDLVAVGSTATVRSMPTPDGKTMVLLYVEGLVADHQYGAHVHQKSCGAKAEDAGPHYQNVPDPVQPSVDPAYANPQNEIWLDFTTDRHGNALVNSFVNWQFTDRHAGSVVIHAEQTHTDAGHAGTAGDRLACVTVDF</sequence>
<feature type="region of interest" description="Disordered" evidence="2">
    <location>
        <begin position="1"/>
        <end position="28"/>
    </location>
</feature>
<dbReference type="InterPro" id="IPR001424">
    <property type="entry name" value="SOD_Cu_Zn_dom"/>
</dbReference>
<accession>A0A7W9KP91</accession>
<protein>
    <submittedName>
        <fullName evidence="4">Cu-Zn family superoxide dismutase</fullName>
        <ecNumber evidence="4">1.15.1.1</ecNumber>
    </submittedName>
</protein>
<dbReference type="Gene3D" id="2.60.40.200">
    <property type="entry name" value="Superoxide dismutase, copper/zinc binding domain"/>
    <property type="match status" value="1"/>
</dbReference>
<dbReference type="RefSeq" id="WP_184867909.1">
    <property type="nucleotide sequence ID" value="NZ_BAAAWY010000023.1"/>
</dbReference>
<dbReference type="Proteomes" id="UP000585638">
    <property type="component" value="Unassembled WGS sequence"/>
</dbReference>
<dbReference type="GO" id="GO:0046872">
    <property type="term" value="F:metal ion binding"/>
    <property type="evidence" value="ECO:0007669"/>
    <property type="project" value="InterPro"/>
</dbReference>
<dbReference type="AlphaFoldDB" id="A0A7W9KP91"/>
<keyword evidence="5" id="KW-1185">Reference proteome</keyword>
<evidence type="ECO:0000256" key="2">
    <source>
        <dbReference type="SAM" id="MobiDB-lite"/>
    </source>
</evidence>
<comment type="similarity">
    <text evidence="1">Belongs to the Cu-Zn superoxide dismutase family.</text>
</comment>